<sequence length="145" mass="15526">MLVELLQGHLQAPVLGCRELCPAQAHGAQPQGQWEQQLPHGFTSVSRTLQRTVRRSGGGATGSWAPCFGAASGGLWAEVGGRGLALQTPSPPHCVPLTHPSPPIRPHCSQGRPRLALSEANGPLELDPQQKHFVGTWPQGWRDDI</sequence>
<reference evidence="1 2" key="1">
    <citation type="submission" date="2020-12" db="EMBL/GenBank/DDBJ databases">
        <title>De novo assembly of Tibetan sheep genome.</title>
        <authorList>
            <person name="Li X."/>
        </authorList>
    </citation>
    <scope>NUCLEOTIDE SEQUENCE [LARGE SCALE GENOMIC DNA]</scope>
    <source>
        <tissue evidence="1">Heart</tissue>
    </source>
</reference>
<accession>A0A836D455</accession>
<protein>
    <submittedName>
        <fullName evidence="1">Uncharacterized protein</fullName>
    </submittedName>
</protein>
<evidence type="ECO:0000313" key="1">
    <source>
        <dbReference type="EMBL" id="KAG5210681.1"/>
    </source>
</evidence>
<organism evidence="1 2">
    <name type="scientific">Ovis aries</name>
    <name type="common">Sheep</name>
    <dbReference type="NCBI Taxonomy" id="9940"/>
    <lineage>
        <taxon>Eukaryota</taxon>
        <taxon>Metazoa</taxon>
        <taxon>Chordata</taxon>
        <taxon>Craniata</taxon>
        <taxon>Vertebrata</taxon>
        <taxon>Euteleostomi</taxon>
        <taxon>Mammalia</taxon>
        <taxon>Eutheria</taxon>
        <taxon>Laurasiatheria</taxon>
        <taxon>Artiodactyla</taxon>
        <taxon>Ruminantia</taxon>
        <taxon>Pecora</taxon>
        <taxon>Bovidae</taxon>
        <taxon>Caprinae</taxon>
        <taxon>Ovis</taxon>
    </lineage>
</organism>
<dbReference type="Proteomes" id="UP000664991">
    <property type="component" value="Unassembled WGS sequence"/>
</dbReference>
<dbReference type="EMBL" id="JAEMGP010000004">
    <property type="protein sequence ID" value="KAG5210681.1"/>
    <property type="molecule type" value="Genomic_DNA"/>
</dbReference>
<dbReference type="AlphaFoldDB" id="A0A836D455"/>
<evidence type="ECO:0000313" key="2">
    <source>
        <dbReference type="Proteomes" id="UP000664991"/>
    </source>
</evidence>
<proteinExistence type="predicted"/>
<name>A0A836D455_SHEEP</name>
<gene>
    <name evidence="1" type="ORF">JEQ12_015875</name>
</gene>
<comment type="caution">
    <text evidence="1">The sequence shown here is derived from an EMBL/GenBank/DDBJ whole genome shotgun (WGS) entry which is preliminary data.</text>
</comment>